<feature type="compositionally biased region" description="Polar residues" evidence="1">
    <location>
        <begin position="1"/>
        <end position="12"/>
    </location>
</feature>
<gene>
    <name evidence="2" type="ORF">KIH74_34850</name>
</gene>
<organism evidence="2 3">
    <name type="scientific">Kineosporia corallincola</name>
    <dbReference type="NCBI Taxonomy" id="2835133"/>
    <lineage>
        <taxon>Bacteria</taxon>
        <taxon>Bacillati</taxon>
        <taxon>Actinomycetota</taxon>
        <taxon>Actinomycetes</taxon>
        <taxon>Kineosporiales</taxon>
        <taxon>Kineosporiaceae</taxon>
        <taxon>Kineosporia</taxon>
    </lineage>
</organism>
<feature type="region of interest" description="Disordered" evidence="1">
    <location>
        <begin position="1"/>
        <end position="21"/>
    </location>
</feature>
<comment type="caution">
    <text evidence="2">The sequence shown here is derived from an EMBL/GenBank/DDBJ whole genome shotgun (WGS) entry which is preliminary data.</text>
</comment>
<dbReference type="Proteomes" id="UP001197247">
    <property type="component" value="Unassembled WGS sequence"/>
</dbReference>
<dbReference type="EMBL" id="JAHBAY010000024">
    <property type="protein sequence ID" value="MBT0774177.1"/>
    <property type="molecule type" value="Genomic_DNA"/>
</dbReference>
<reference evidence="2 3" key="1">
    <citation type="submission" date="2021-05" db="EMBL/GenBank/DDBJ databases">
        <title>Kineosporia and Streptomyces sp. nov. two new marine actinobacteria isolated from Coral.</title>
        <authorList>
            <person name="Buangrab K."/>
            <person name="Sutthacheep M."/>
            <person name="Yeemin T."/>
            <person name="Harunari E."/>
            <person name="Igarashi Y."/>
            <person name="Kanchanasin P."/>
            <person name="Tanasupawat S."/>
            <person name="Phongsopitanun W."/>
        </authorList>
    </citation>
    <scope>NUCLEOTIDE SEQUENCE [LARGE SCALE GENOMIC DNA]</scope>
    <source>
        <strain evidence="2 3">J2-2</strain>
    </source>
</reference>
<name>A0ABS5TTP1_9ACTN</name>
<dbReference type="RefSeq" id="WP_214160716.1">
    <property type="nucleotide sequence ID" value="NZ_JAHBAY010000024.1"/>
</dbReference>
<accession>A0ABS5TTP1</accession>
<protein>
    <submittedName>
        <fullName evidence="2">Uncharacterized protein</fullName>
    </submittedName>
</protein>
<evidence type="ECO:0000313" key="2">
    <source>
        <dbReference type="EMBL" id="MBT0774177.1"/>
    </source>
</evidence>
<evidence type="ECO:0000313" key="3">
    <source>
        <dbReference type="Proteomes" id="UP001197247"/>
    </source>
</evidence>
<proteinExistence type="predicted"/>
<keyword evidence="3" id="KW-1185">Reference proteome</keyword>
<sequence>MSPKPTTATRPTSGPIASCGNDQALVIPADPRWPLRARKITGSLLHATPARRVLRGGRGHLRLTDASSRSRLSANPRASVLARLHGVGTLTERLGHDEIFGDVVLVGPRGRNTVALQPFWDLLSHPGPYQVQARRGPADGWTAMGQHPDWFSAATAAVDLPGQTPPIHDVRIAPGADFAQRWDWAQLAARQLAPGRSWHAFGHVLRPSQITACLSLAELADIFTGPATSLRPTFFNYRDLALLRSAGTAPSWSAMRHGLLIPLSGKPVLRGQARNAQLLPRLLNATRDQLRLGRY</sequence>
<evidence type="ECO:0000256" key="1">
    <source>
        <dbReference type="SAM" id="MobiDB-lite"/>
    </source>
</evidence>